<feature type="chain" id="PRO_5024429281" evidence="1">
    <location>
        <begin position="19"/>
        <end position="290"/>
    </location>
</feature>
<dbReference type="Proteomes" id="UP000309186">
    <property type="component" value="Unassembled WGS sequence"/>
</dbReference>
<proteinExistence type="predicted"/>
<keyword evidence="1" id="KW-0732">Signal</keyword>
<reference evidence="2 3" key="1">
    <citation type="submission" date="2018-01" db="EMBL/GenBank/DDBJ databases">
        <title>Co-occurrence of chitin degradation, pigmentation and bioactivity in marine Pseudoalteromonas.</title>
        <authorList>
            <person name="Paulsen S."/>
            <person name="Gram L."/>
            <person name="Machado H."/>
        </authorList>
    </citation>
    <scope>NUCLEOTIDE SEQUENCE [LARGE SCALE GENOMIC DNA]</scope>
    <source>
        <strain evidence="2 3">S3663</strain>
    </source>
</reference>
<organism evidence="2 3">
    <name type="scientific">Pseudoalteromonas phenolica</name>
    <dbReference type="NCBI Taxonomy" id="161398"/>
    <lineage>
        <taxon>Bacteria</taxon>
        <taxon>Pseudomonadati</taxon>
        <taxon>Pseudomonadota</taxon>
        <taxon>Gammaproteobacteria</taxon>
        <taxon>Alteromonadales</taxon>
        <taxon>Pseudoalteromonadaceae</taxon>
        <taxon>Pseudoalteromonas</taxon>
    </lineage>
</organism>
<dbReference type="AlphaFoldDB" id="A0A5R9Q039"/>
<accession>A0A5R9Q039</accession>
<evidence type="ECO:0000256" key="1">
    <source>
        <dbReference type="SAM" id="SignalP"/>
    </source>
</evidence>
<gene>
    <name evidence="2" type="ORF">C1E24_18120</name>
</gene>
<dbReference type="RefSeq" id="WP_138483888.1">
    <property type="nucleotide sequence ID" value="NZ_PPSW01000032.1"/>
</dbReference>
<protein>
    <submittedName>
        <fullName evidence="2">Uncharacterized protein</fullName>
    </submittedName>
</protein>
<sequence>MYKLIILTLTLLALPTYANNLMGCDGCSQSIMTEKVKSRANFLPPGVHTINVIDTQNANFEQFKVTVFRHSGSKVPGSPPRIDVKVEKSPLERQIESSLIEAKRYMTDFNNHLSNKIVLNQDSPYATSAEALNAGSSFSNFIDDYVNNQQSQILATIQELRAAFNQMAADLNVGVSAVISVSTSLKTAAATTVVFPDGSSIEVNISFRNHLSEGLEVEVKTTERAKTSDGKLIPTDKYQARNFNTSQSNVTALIDWFNQLGLDTHDGGGSCESEGFKCDSKSCVVVYRCN</sequence>
<dbReference type="EMBL" id="PPSW01000032">
    <property type="protein sequence ID" value="TLX45599.1"/>
    <property type="molecule type" value="Genomic_DNA"/>
</dbReference>
<comment type="caution">
    <text evidence="2">The sequence shown here is derived from an EMBL/GenBank/DDBJ whole genome shotgun (WGS) entry which is preliminary data.</text>
</comment>
<evidence type="ECO:0000313" key="3">
    <source>
        <dbReference type="Proteomes" id="UP000309186"/>
    </source>
</evidence>
<name>A0A5R9Q039_9GAMM</name>
<evidence type="ECO:0000313" key="2">
    <source>
        <dbReference type="EMBL" id="TLX45599.1"/>
    </source>
</evidence>
<feature type="signal peptide" evidence="1">
    <location>
        <begin position="1"/>
        <end position="18"/>
    </location>
</feature>